<dbReference type="Gene3D" id="2.40.360.20">
    <property type="match status" value="1"/>
</dbReference>
<reference evidence="1 2" key="1">
    <citation type="submission" date="2020-02" db="EMBL/GenBank/DDBJ databases">
        <title>Pelistega sp. NLN82 were isolated from wild rodents of the Hainan Island.</title>
        <authorList>
            <person name="Niu N."/>
            <person name="Zhou J."/>
        </authorList>
    </citation>
    <scope>NUCLEOTIDE SEQUENCE [LARGE SCALE GENOMIC DNA]</scope>
    <source>
        <strain evidence="1 2">NLN82</strain>
    </source>
</reference>
<protein>
    <submittedName>
        <fullName evidence="1">Uncharacterized protein</fullName>
    </submittedName>
</protein>
<evidence type="ECO:0000313" key="2">
    <source>
        <dbReference type="Proteomes" id="UP000477651"/>
    </source>
</evidence>
<keyword evidence="2" id="KW-1185">Reference proteome</keyword>
<gene>
    <name evidence="1" type="ORF">F9B74_02190</name>
</gene>
<evidence type="ECO:0000313" key="1">
    <source>
        <dbReference type="EMBL" id="NEN75137.1"/>
    </source>
</evidence>
<accession>A0A6L9Y5D8</accession>
<proteinExistence type="predicted"/>
<name>A0A6L9Y5D8_9BURK</name>
<dbReference type="Proteomes" id="UP000477651">
    <property type="component" value="Unassembled WGS sequence"/>
</dbReference>
<comment type="caution">
    <text evidence="1">The sequence shown here is derived from an EMBL/GenBank/DDBJ whole genome shotgun (WGS) entry which is preliminary data.</text>
</comment>
<sequence length="243" mass="26893">MMLMASSTVFAQADTAFCDSDWLQHSKKIKGEISQSLAQFTINVQEVKRQDSQNCQATLQINLQTQTLIPNASGIFTLAVRDNKANIEGKLTSSTTNSPYGESSVEAQLIGLLLKPVSYIKEGTKIPARKYTAQTTVDMFLAKGFPRISQMLIRNTVFSAQASIVGSSQTINTAMGALSCMPLHYQAEVASGSLYESLTKKERPSKIKKLGVTEWYCPSMGLSMQTEFRYQNQLYTMKITDIQ</sequence>
<dbReference type="EMBL" id="JAAGYR010000003">
    <property type="protein sequence ID" value="NEN75137.1"/>
    <property type="molecule type" value="Genomic_DNA"/>
</dbReference>
<organism evidence="1 2">
    <name type="scientific">Pelistega ratti</name>
    <dbReference type="NCBI Taxonomy" id="2652177"/>
    <lineage>
        <taxon>Bacteria</taxon>
        <taxon>Pseudomonadati</taxon>
        <taxon>Pseudomonadota</taxon>
        <taxon>Betaproteobacteria</taxon>
        <taxon>Burkholderiales</taxon>
        <taxon>Alcaligenaceae</taxon>
        <taxon>Pelistega</taxon>
    </lineage>
</organism>
<dbReference type="AlphaFoldDB" id="A0A6L9Y5D8"/>